<evidence type="ECO:0000256" key="4">
    <source>
        <dbReference type="ARBA" id="ARBA00022491"/>
    </source>
</evidence>
<sequence>MATDNRKPGLVAPEFSTVRLRVEQPCAEYDTGRKRPATRGQVGSKRKSARRVEPRAKRAKTQALEGGHRCGDGASGVEPASPCKSQEDVRARWKSYAPLTSCWQDRAVLELLIQQANCIVDLNLDSSIKFAEEQTSCPYVDASVGGSKSAESQTLRQCSHPQAKHYALAYMEAFSEAEAVDRKGPRRAGSANIMDRKPAISFVQMPEPSVLVGYQGDWVETRPSAVKLWEKASFEPYAAPKPIVYYAICPDSMVGQLKLFLKDLSTVYEAAHLGSHRPAPPSPASLAGEVIAFASQQTGVSTEVPAAQALKEQQLLETQNSVQQGRQVDKAAQDDEGSKILDPSAVKSASTDGMDQGGRKSRQAEPWGSGQGDDTSKQSPSSLDADFRKGLKESCAKLQRLLILDPPDLRYTGGGLADHFNAAIVVYVVCPFDNQGASIQALLEAASALAPCTKKHDPPIQPSSSEARTPGAASTPDIDSGCQIETQGSGAFSRESEVGGREKTQPAVSSMRVSGSSGVRYGGATRAAYHTHEGSATQRKSLTEVKSRGHNLVIQLVSLSSLKEVTGTAARATAFSVYNKVQESQPEMFDISAASPVSLQAEGEHVLPLSGYTTGSIRPFIPLLVLSQQCDSSAPLAAADFKPCKGMESSPNADASPAGVLPSEAPLICDPGGGKTAEAKDHAQSLHCCYALVSSKATKKRSKWMVSCWTDATGELLHTDMVRVAWYHCPGQGLRVLGLDRALLWILQKSATVAKRAQEMSGHRVSLQNLFVTRLGFLLEREGSIWPLVWKQYSAGCSQGWDLQKVVVSVLLSDPLLRLDVAGSACRGTHVIRPAAQGGCWIHDAPQLSRLQHHTSGTESEQERLLVAMCKGNWSDQPAVHAAGTRERHKRNGQHAKCDAFSSGGDSAIQASKLQWSSATVVRFPPKQAGAALLPGELDTVRAWHVSVLCSLTNSLSDSPQDLVSDGRGSGSFINSVGQNEVDPSVGNQDPSHRGSSTMQPLKLQEVRDGVRGSLLEASTVTNAKHLVYPPMPACPAQVQRSNGMEQGRTQPLCHLPDNQSARLGDSPLVQGNVASSEPERGKEAKRETGMESTAGKSTDLSPPEAADAVYTAGWKAGSQQNEEEKDCACAALVAQLDALSVLTSVHFGLALFRPASALGLGLGCWGWAGLHAHLPLHCCIVARLCALLSAAEQFHANQNGLDGC</sequence>
<evidence type="ECO:0000256" key="6">
    <source>
        <dbReference type="ARBA" id="ARBA00023163"/>
    </source>
</evidence>
<keyword evidence="4" id="KW-0678">Repressor</keyword>
<dbReference type="InterPro" id="IPR041285">
    <property type="entry name" value="MID_MedPIWI"/>
</dbReference>
<dbReference type="GO" id="GO:0016592">
    <property type="term" value="C:mediator complex"/>
    <property type="evidence" value="ECO:0007669"/>
    <property type="project" value="TreeGrafter"/>
</dbReference>
<feature type="region of interest" description="Disordered" evidence="8">
    <location>
        <begin position="318"/>
        <end position="385"/>
    </location>
</feature>
<feature type="compositionally biased region" description="Basic and acidic residues" evidence="8">
    <location>
        <begin position="494"/>
        <end position="504"/>
    </location>
</feature>
<evidence type="ECO:0000259" key="9">
    <source>
        <dbReference type="Pfam" id="PF18296"/>
    </source>
</evidence>
<dbReference type="OrthoDB" id="514849at2759"/>
<dbReference type="EMBL" id="CAJHUC010000713">
    <property type="protein sequence ID" value="CAD7697798.1"/>
    <property type="molecule type" value="Genomic_DNA"/>
</dbReference>
<evidence type="ECO:0000256" key="7">
    <source>
        <dbReference type="ARBA" id="ARBA00023242"/>
    </source>
</evidence>
<dbReference type="AlphaFoldDB" id="A0A8S1IRS1"/>
<organism evidence="10 11">
    <name type="scientific">Ostreobium quekettii</name>
    <dbReference type="NCBI Taxonomy" id="121088"/>
    <lineage>
        <taxon>Eukaryota</taxon>
        <taxon>Viridiplantae</taxon>
        <taxon>Chlorophyta</taxon>
        <taxon>core chlorophytes</taxon>
        <taxon>Ulvophyceae</taxon>
        <taxon>TCBD clade</taxon>
        <taxon>Bryopsidales</taxon>
        <taxon>Ostreobineae</taxon>
        <taxon>Ostreobiaceae</taxon>
        <taxon>Ostreobium</taxon>
    </lineage>
</organism>
<evidence type="ECO:0000256" key="2">
    <source>
        <dbReference type="ARBA" id="ARBA00009354"/>
    </source>
</evidence>
<evidence type="ECO:0000256" key="8">
    <source>
        <dbReference type="SAM" id="MobiDB-lite"/>
    </source>
</evidence>
<reference evidence="10" key="1">
    <citation type="submission" date="2020-12" db="EMBL/GenBank/DDBJ databases">
        <authorList>
            <person name="Iha C."/>
        </authorList>
    </citation>
    <scope>NUCLEOTIDE SEQUENCE</scope>
</reference>
<feature type="compositionally biased region" description="Basic and acidic residues" evidence="8">
    <location>
        <begin position="1078"/>
        <end position="1090"/>
    </location>
</feature>
<feature type="region of interest" description="Disordered" evidence="8">
    <location>
        <begin position="1038"/>
        <end position="1104"/>
    </location>
</feature>
<feature type="compositionally biased region" description="Polar residues" evidence="8">
    <location>
        <begin position="986"/>
        <end position="1000"/>
    </location>
</feature>
<feature type="compositionally biased region" description="Basic and acidic residues" evidence="8">
    <location>
        <begin position="327"/>
        <end position="339"/>
    </location>
</feature>
<accession>A0A8S1IRS1</accession>
<dbReference type="PANTHER" id="PTHR48249:SF3">
    <property type="entry name" value="MEDIATOR OF RNA POLYMERASE II TRANSCRIPTION SUBUNIT 13"/>
    <property type="match status" value="1"/>
</dbReference>
<dbReference type="Pfam" id="PF18296">
    <property type="entry name" value="MID_MedPIWI"/>
    <property type="match status" value="1"/>
</dbReference>
<dbReference type="InterPro" id="IPR051139">
    <property type="entry name" value="Mediator_complx_sub13"/>
</dbReference>
<gene>
    <name evidence="10" type="ORF">OSTQU699_LOCUS3159</name>
</gene>
<keyword evidence="6" id="KW-0804">Transcription</keyword>
<keyword evidence="11" id="KW-1185">Reference proteome</keyword>
<dbReference type="GO" id="GO:0003713">
    <property type="term" value="F:transcription coactivator activity"/>
    <property type="evidence" value="ECO:0007669"/>
    <property type="project" value="TreeGrafter"/>
</dbReference>
<evidence type="ECO:0000256" key="5">
    <source>
        <dbReference type="ARBA" id="ARBA00023015"/>
    </source>
</evidence>
<proteinExistence type="inferred from homology"/>
<evidence type="ECO:0000313" key="10">
    <source>
        <dbReference type="EMBL" id="CAD7697798.1"/>
    </source>
</evidence>
<dbReference type="GO" id="GO:0045944">
    <property type="term" value="P:positive regulation of transcription by RNA polymerase II"/>
    <property type="evidence" value="ECO:0007669"/>
    <property type="project" value="TreeGrafter"/>
</dbReference>
<feature type="region of interest" description="Disordered" evidence="8">
    <location>
        <begin position="26"/>
        <end position="82"/>
    </location>
</feature>
<feature type="region of interest" description="Disordered" evidence="8">
    <location>
        <begin position="959"/>
        <end position="1004"/>
    </location>
</feature>
<keyword evidence="7" id="KW-0539">Nucleus</keyword>
<feature type="region of interest" description="Disordered" evidence="8">
    <location>
        <begin position="452"/>
        <end position="519"/>
    </location>
</feature>
<feature type="compositionally biased region" description="Low complexity" evidence="8">
    <location>
        <begin position="508"/>
        <end position="519"/>
    </location>
</feature>
<evidence type="ECO:0000256" key="3">
    <source>
        <dbReference type="ARBA" id="ARBA00019618"/>
    </source>
</evidence>
<comment type="subcellular location">
    <subcellularLocation>
        <location evidence="1">Nucleus</location>
    </subcellularLocation>
</comment>
<keyword evidence="5" id="KW-0805">Transcription regulation</keyword>
<protein>
    <recommendedName>
        <fullName evidence="3">Mediator of RNA polymerase II transcription subunit 13</fullName>
    </recommendedName>
</protein>
<name>A0A8S1IRS1_9CHLO</name>
<evidence type="ECO:0000256" key="1">
    <source>
        <dbReference type="ARBA" id="ARBA00004123"/>
    </source>
</evidence>
<comment type="caution">
    <text evidence="10">The sequence shown here is derived from an EMBL/GenBank/DDBJ whole genome shotgun (WGS) entry which is preliminary data.</text>
</comment>
<feature type="domain" description="MID" evidence="9">
    <location>
        <begin position="241"/>
        <end position="441"/>
    </location>
</feature>
<feature type="compositionally biased region" description="Polar residues" evidence="8">
    <location>
        <begin position="1039"/>
        <end position="1050"/>
    </location>
</feature>
<dbReference type="Proteomes" id="UP000708148">
    <property type="component" value="Unassembled WGS sequence"/>
</dbReference>
<feature type="compositionally biased region" description="Polar residues" evidence="8">
    <location>
        <begin position="1091"/>
        <end position="1101"/>
    </location>
</feature>
<comment type="similarity">
    <text evidence="2">Belongs to the Mediator complex subunit 13 family.</text>
</comment>
<dbReference type="PANTHER" id="PTHR48249">
    <property type="entry name" value="MEDIATOR OF RNA POLYMERASE II TRANSCRIPTION SUBUNIT 13"/>
    <property type="match status" value="1"/>
</dbReference>
<evidence type="ECO:0000313" key="11">
    <source>
        <dbReference type="Proteomes" id="UP000708148"/>
    </source>
</evidence>